<dbReference type="Pfam" id="PF00521">
    <property type="entry name" value="DNA_topoisoIV"/>
    <property type="match status" value="1"/>
</dbReference>
<keyword evidence="14" id="KW-0175">Coiled coil</keyword>
<evidence type="ECO:0000256" key="1">
    <source>
        <dbReference type="ARBA" id="ARBA00000185"/>
    </source>
</evidence>
<dbReference type="GO" id="GO:0006265">
    <property type="term" value="P:DNA topological change"/>
    <property type="evidence" value="ECO:0007669"/>
    <property type="project" value="UniProtKB-UniRule"/>
</dbReference>
<dbReference type="InterPro" id="IPR036890">
    <property type="entry name" value="HATPase_C_sf"/>
</dbReference>
<gene>
    <name evidence="17" type="ORF">LCMAC101_07400</name>
</gene>
<keyword evidence="8" id="KW-0067">ATP-binding</keyword>
<dbReference type="Gene3D" id="3.30.1490.30">
    <property type="match status" value="1"/>
</dbReference>
<dbReference type="GO" id="GO:0046872">
    <property type="term" value="F:metal ion binding"/>
    <property type="evidence" value="ECO:0007669"/>
    <property type="project" value="UniProtKB-KW"/>
</dbReference>
<dbReference type="SUPFAM" id="SSF51294">
    <property type="entry name" value="Hedgehog/intein (Hint) domain"/>
    <property type="match status" value="1"/>
</dbReference>
<dbReference type="InterPro" id="IPR014721">
    <property type="entry name" value="Ribsml_uS5_D2-typ_fold_subgr"/>
</dbReference>
<dbReference type="InterPro" id="IPR004042">
    <property type="entry name" value="Intein_endonuc_central"/>
</dbReference>
<dbReference type="InterPro" id="IPR030934">
    <property type="entry name" value="Intein_C"/>
</dbReference>
<evidence type="ECO:0000256" key="10">
    <source>
        <dbReference type="ARBA" id="ARBA00023029"/>
    </source>
</evidence>
<keyword evidence="5" id="KW-0479">Metal-binding</keyword>
<dbReference type="InterPro" id="IPR011112">
    <property type="entry name" value="Rho-like_N"/>
</dbReference>
<dbReference type="InterPro" id="IPR020568">
    <property type="entry name" value="Ribosomal_Su5_D2-typ_SF"/>
</dbReference>
<dbReference type="InterPro" id="IPR013758">
    <property type="entry name" value="Topo_IIA_A/C_ab"/>
</dbReference>
<accession>A0A481YTP8</accession>
<dbReference type="SMART" id="SM00434">
    <property type="entry name" value="TOP4c"/>
    <property type="match status" value="1"/>
</dbReference>
<dbReference type="GO" id="GO:0003677">
    <property type="term" value="F:DNA binding"/>
    <property type="evidence" value="ECO:0007669"/>
    <property type="project" value="UniProtKB-UniRule"/>
</dbReference>
<dbReference type="InterPro" id="IPR013760">
    <property type="entry name" value="Topo_IIA-like_dom_sf"/>
</dbReference>
<keyword evidence="11 13" id="KW-0238">DNA-binding</keyword>
<dbReference type="EC" id="5.6.2.2" evidence="4"/>
<evidence type="ECO:0000256" key="5">
    <source>
        <dbReference type="ARBA" id="ARBA00022723"/>
    </source>
</evidence>
<evidence type="ECO:0000313" key="17">
    <source>
        <dbReference type="EMBL" id="QBK86145.1"/>
    </source>
</evidence>
<evidence type="ECO:0000256" key="8">
    <source>
        <dbReference type="ARBA" id="ARBA00022840"/>
    </source>
</evidence>
<keyword evidence="9" id="KW-0651">Protein splicing</keyword>
<dbReference type="GO" id="GO:0000819">
    <property type="term" value="P:sister chromatid segregation"/>
    <property type="evidence" value="ECO:0007669"/>
    <property type="project" value="TreeGrafter"/>
</dbReference>
<evidence type="ECO:0000259" key="15">
    <source>
        <dbReference type="PROSITE" id="PS50819"/>
    </source>
</evidence>
<dbReference type="SUPFAM" id="SSF55874">
    <property type="entry name" value="ATPase domain of HSP90 chaperone/DNA topoisomerase II/histidine kinase"/>
    <property type="match status" value="1"/>
</dbReference>
<organism evidence="17">
    <name type="scientific">Marseillevirus LCMAC101</name>
    <dbReference type="NCBI Taxonomy" id="2506602"/>
    <lineage>
        <taxon>Viruses</taxon>
        <taxon>Varidnaviria</taxon>
        <taxon>Bamfordvirae</taxon>
        <taxon>Nucleocytoviricota</taxon>
        <taxon>Megaviricetes</taxon>
        <taxon>Pimascovirales</taxon>
        <taxon>Pimascovirales incertae sedis</taxon>
        <taxon>Marseilleviridae</taxon>
    </lineage>
</organism>
<dbReference type="InterPro" id="IPR027434">
    <property type="entry name" value="Homing_endonucl"/>
</dbReference>
<dbReference type="PROSITE" id="PS50819">
    <property type="entry name" value="INTEIN_ENDONUCLEASE"/>
    <property type="match status" value="1"/>
</dbReference>
<dbReference type="SUPFAM" id="SSF55608">
    <property type="entry name" value="Homing endonucleases"/>
    <property type="match status" value="1"/>
</dbReference>
<evidence type="ECO:0000256" key="11">
    <source>
        <dbReference type="ARBA" id="ARBA00023125"/>
    </source>
</evidence>
<reference evidence="17" key="1">
    <citation type="journal article" date="2019" name="MBio">
        <title>Virus Genomes from Deep Sea Sediments Expand the Ocean Megavirome and Support Independent Origins of Viral Gigantism.</title>
        <authorList>
            <person name="Backstrom D."/>
            <person name="Yutin N."/>
            <person name="Jorgensen S.L."/>
            <person name="Dharamshi J."/>
            <person name="Homa F."/>
            <person name="Zaremba-Niedwiedzka K."/>
            <person name="Spang A."/>
            <person name="Wolf Y.I."/>
            <person name="Koonin E.V."/>
            <person name="Ettema T.J."/>
        </authorList>
    </citation>
    <scope>NUCLEOTIDE SEQUENCE</scope>
</reference>
<dbReference type="InterPro" id="IPR001241">
    <property type="entry name" value="Topo_IIA"/>
</dbReference>
<comment type="cofactor">
    <cofactor evidence="2">
        <name>Mg(2+)</name>
        <dbReference type="ChEBI" id="CHEBI:18420"/>
    </cofactor>
</comment>
<dbReference type="Gene3D" id="2.170.16.10">
    <property type="entry name" value="Hedgehog/Intein (Hint) domain"/>
    <property type="match status" value="1"/>
</dbReference>
<dbReference type="InterPro" id="IPR036844">
    <property type="entry name" value="Hint_dom_sf"/>
</dbReference>
<dbReference type="PROSITE" id="PS50818">
    <property type="entry name" value="INTEIN_C_TER"/>
    <property type="match status" value="1"/>
</dbReference>
<evidence type="ECO:0000256" key="4">
    <source>
        <dbReference type="ARBA" id="ARBA00012895"/>
    </source>
</evidence>
<dbReference type="PROSITE" id="PS52040">
    <property type="entry name" value="TOPO_IIA"/>
    <property type="match status" value="1"/>
</dbReference>
<dbReference type="Gene3D" id="3.30.230.10">
    <property type="match status" value="1"/>
</dbReference>
<protein>
    <recommendedName>
        <fullName evidence="4">DNA topoisomerase (ATP-hydrolyzing)</fullName>
        <ecNumber evidence="4">5.6.2.2</ecNumber>
    </recommendedName>
</protein>
<dbReference type="EMBL" id="MK500331">
    <property type="protein sequence ID" value="QBK86145.1"/>
    <property type="molecule type" value="Genomic_DNA"/>
</dbReference>
<dbReference type="Gene3D" id="3.90.199.10">
    <property type="entry name" value="Topoisomerase II, domain 5"/>
    <property type="match status" value="1"/>
</dbReference>
<dbReference type="InterPro" id="IPR050634">
    <property type="entry name" value="DNA_Topoisomerase_II"/>
</dbReference>
<dbReference type="InterPro" id="IPR013506">
    <property type="entry name" value="Topo_IIA_bsu_dom2"/>
</dbReference>
<feature type="coiled-coil region" evidence="14">
    <location>
        <begin position="1578"/>
        <end position="1605"/>
    </location>
</feature>
<dbReference type="GO" id="GO:0005524">
    <property type="term" value="F:ATP binding"/>
    <property type="evidence" value="ECO:0007669"/>
    <property type="project" value="UniProtKB-KW"/>
</dbReference>
<dbReference type="Gene3D" id="3.30.565.10">
    <property type="entry name" value="Histidine kinase-like ATPase, C-terminal domain"/>
    <property type="match status" value="1"/>
</dbReference>
<evidence type="ECO:0000256" key="12">
    <source>
        <dbReference type="ARBA" id="ARBA00023235"/>
    </source>
</evidence>
<dbReference type="Gene3D" id="1.10.268.10">
    <property type="entry name" value="Topoisomerase, domain 3"/>
    <property type="match status" value="1"/>
</dbReference>
<dbReference type="SUPFAM" id="SSF54211">
    <property type="entry name" value="Ribosomal protein S5 domain 2-like"/>
    <property type="match status" value="1"/>
</dbReference>
<dbReference type="SUPFAM" id="SSF56719">
    <property type="entry name" value="Type II DNA topoisomerase"/>
    <property type="match status" value="2"/>
</dbReference>
<comment type="catalytic activity">
    <reaction evidence="1 13">
        <text>ATP-dependent breakage, passage and rejoining of double-stranded DNA.</text>
        <dbReference type="EC" id="5.6.2.2"/>
    </reaction>
</comment>
<dbReference type="GO" id="GO:0004519">
    <property type="term" value="F:endonuclease activity"/>
    <property type="evidence" value="ECO:0007669"/>
    <property type="project" value="InterPro"/>
</dbReference>
<dbReference type="Gene3D" id="3.30.1360.40">
    <property type="match status" value="1"/>
</dbReference>
<dbReference type="Gene3D" id="3.40.50.670">
    <property type="match status" value="2"/>
</dbReference>
<dbReference type="InterPro" id="IPR013759">
    <property type="entry name" value="Topo_IIA_B_C"/>
</dbReference>
<dbReference type="SMART" id="SM00433">
    <property type="entry name" value="TOP2c"/>
    <property type="match status" value="1"/>
</dbReference>
<name>A0A481YTP8_9VIRU</name>
<keyword evidence="12 13" id="KW-0413">Isomerase</keyword>
<dbReference type="InterPro" id="IPR031660">
    <property type="entry name" value="TOPRIM_C"/>
</dbReference>
<dbReference type="InterPro" id="IPR002205">
    <property type="entry name" value="Topo_IIA_dom_A"/>
</dbReference>
<evidence type="ECO:0000256" key="3">
    <source>
        <dbReference type="ARBA" id="ARBA00011080"/>
    </source>
</evidence>
<dbReference type="GO" id="GO:0006353">
    <property type="term" value="P:DNA-templated transcription termination"/>
    <property type="evidence" value="ECO:0007669"/>
    <property type="project" value="InterPro"/>
</dbReference>
<evidence type="ECO:0000256" key="14">
    <source>
        <dbReference type="SAM" id="Coils"/>
    </source>
</evidence>
<dbReference type="GO" id="GO:0003918">
    <property type="term" value="F:DNA topoisomerase type II (double strand cut, ATP-hydrolyzing) activity"/>
    <property type="evidence" value="ECO:0007669"/>
    <property type="project" value="UniProtKB-EC"/>
</dbReference>
<comment type="similarity">
    <text evidence="3">Belongs to the type II topoisomerase family.</text>
</comment>
<sequence>MGKKTPIKKGRGKRYNPFQAVRNRPDWAIGSPITIKDDKWIWSEENKAMIVKNITFNNGLFNIIREIGSNAIDNKWRTKDALEEDPDAPVMRKIEFKVDMETGEISIYNDGYQIPVEQQEFDYTDHRTNETTTEVMYPAEIYFGDMFSGTNYDDMDEEEFVKEVSSSKKGRKTSGRNGMGAKAANIFSTEFIVDHTDTVNKKRFLQTYRDCGQTREKPIITSYRNKTGYTRITFTPDYKYFKFPDKDKPRMTKNFYAYLHAYAYEMAMVTGLPVTFNDEKIMVKSLEKYARLFYPNVADNKMALITTPLEDEAVLVEGYDPDTESMDTVAHTSFINGIHTSRGGKYVNLFRDAIFFTLVRTFNSRKKKVEGKHLKTTAKKLYPYFHLFIRCEAIEPPFDSQPKDHCILEKFDFYTPKSQKEKTQWTKTLEMAVAKVLKWNFVSLLEDKLLAELDRANSKKETSTKGRMVIGKKLTEANLQRKCPLECIICFTEGDSAKTLINRGSNDPDHIGSLALRGKILNVSKHSKTVVNSNKVIQEVKQVIGLRSGLNYTLEESYKTLRYGKSWLMMDRDSVTGDTPLLLRKNDLIEIKTIESLDTIWETSESGKEYGKSPYEIWTDSGWTAISQIMKHKVKKRIFRVLTHTGYVDVTEDHSLITPKGEKITPKKINIGDKLLHSFPAFSTEDYLKEEQLEDLYLKDLRKLASDHGIQYYQTYKKEDLLDELRAKIPQFVISEHPSDIQPDEAFVMGLFWADGTCGIYEWKYTKKPKDRPNEYTFNKISVSWSISNTDKNLLERAKNVMERYYDYKFVIDPDKTNYKRGDRKHLHKLQPRGGQITRPLVEKYRELFYTRKQKSVPPCILNAPNEIRRQFYEGVHAGDGYRAGIERGNNFNTISINGKIGAQGIYCLTKSLGYKVSINCRKDKPNIISLCITEGHQQKDPIAIKKIIDMGVIKDYVYDLETCNHHFQAGVGQMIVHNTDGLHIQGLLLNFFYREFPSLLQRGFVSGFNTAVVQVWHKVAKQKQLGTKRFYTDAEYKAWLKTDDYIEMRKSIKEIKYYKGLGTIEPKDAPIYFEDPKIVNFKYKGKKENLMELGFGEKDEDKLSRKEWIKDRLMKESEGYDFGGTVYEGDLSIKEFVNDQLILYHKDSIRRAIPCIYDGLKDCQRKALYSALKRKYSKQVKFVVAAGNVIADTAYHHGDTSLKEAMVKMGQGFVGSNNIPYFVNAGEYGSRLLGTSDPKTHASDRYLFFKLEEIMKTIFPEDDFSLYSQLEDDGELLEYLYFMPVLPMLLVNGSSGIACGFSTEIASYNPKDLVEWIRTWLRDRDEDSNKVENLDPLVPWYNGFQGKIYLKTVKEKDKWMSEGILEEGTGTKVTHQGKVVMKSDKGWWHIRELPIGLWTADFKEWLDYLEFGTTEGKDAKGKKKKKLEVKCLSSILDYNRANSVHFMIKPTKDYIPDMDTVKNMDCLRKTECLTNMVAIDENNIPYHYKSPEEILEKYCEKRIDFYWKRRSHLLGVYKNNLLVATNKYVFVKAVVDQDLDMHQLPEPLEADIKALGLKKMGDKGKESYDYLLSMQMRSMTAKRLEELKREKEKWKNIRDTLKEKSEGDLWNEDLDKFQIAYKKFLKTRTE</sequence>
<dbReference type="Pfam" id="PF16898">
    <property type="entry name" value="TOPRIM_C"/>
    <property type="match status" value="1"/>
</dbReference>
<dbReference type="PANTHER" id="PTHR10169">
    <property type="entry name" value="DNA TOPOISOMERASE/GYRASE"/>
    <property type="match status" value="1"/>
</dbReference>
<evidence type="ECO:0000256" key="9">
    <source>
        <dbReference type="ARBA" id="ARBA00023000"/>
    </source>
</evidence>
<dbReference type="CDD" id="cd00081">
    <property type="entry name" value="Hint"/>
    <property type="match status" value="1"/>
</dbReference>
<proteinExistence type="inferred from homology"/>
<keyword evidence="10 13" id="KW-0799">Topoisomerase</keyword>
<evidence type="ECO:0000256" key="6">
    <source>
        <dbReference type="ARBA" id="ARBA00022741"/>
    </source>
</evidence>
<evidence type="ECO:0000256" key="7">
    <source>
        <dbReference type="ARBA" id="ARBA00022813"/>
    </source>
</evidence>
<evidence type="ECO:0000259" key="16">
    <source>
        <dbReference type="PROSITE" id="PS52040"/>
    </source>
</evidence>
<dbReference type="InterPro" id="IPR013757">
    <property type="entry name" value="Topo_IIA_A_a_sf"/>
</dbReference>
<dbReference type="PRINTS" id="PR00418">
    <property type="entry name" value="TPI2FAMILY"/>
</dbReference>
<feature type="active site" description="O-(5'-phospho-DNA)-tyrosine intermediate" evidence="13">
    <location>
        <position position="1247"/>
    </location>
</feature>
<dbReference type="Pfam" id="PF00204">
    <property type="entry name" value="DNA_gyraseB"/>
    <property type="match status" value="1"/>
</dbReference>
<dbReference type="PANTHER" id="PTHR10169:SF38">
    <property type="entry name" value="DNA TOPOISOMERASE 2"/>
    <property type="match status" value="1"/>
</dbReference>
<keyword evidence="6" id="KW-0547">Nucleotide-binding</keyword>
<keyword evidence="7" id="KW-0068">Autocatalytic cleavage</keyword>
<feature type="domain" description="DOD-type homing endonuclease" evidence="15">
    <location>
        <begin position="748"/>
        <end position="915"/>
    </location>
</feature>
<feature type="domain" description="Topo IIA-type catalytic" evidence="16">
    <location>
        <begin position="1154"/>
        <end position="1615"/>
    </location>
</feature>
<dbReference type="SMART" id="SM00959">
    <property type="entry name" value="Rho_N"/>
    <property type="match status" value="1"/>
</dbReference>
<evidence type="ECO:0000256" key="13">
    <source>
        <dbReference type="PROSITE-ProRule" id="PRU01384"/>
    </source>
</evidence>
<evidence type="ECO:0000256" key="2">
    <source>
        <dbReference type="ARBA" id="ARBA00001946"/>
    </source>
</evidence>